<sequence>MFNHYQNIYNSEEGFTIVEMFISMALFVLLLSGVGTMFISSLNSAQITENKSLLKSKSQIIMARLGKDLRGAAEIANQSDTWPNNELCYKFDSDLDNNIDHVGRYHFDPNTNSLISYQRFNSSYPSDWSSHLEKQFIAGDKIKIVRQKDNNGNKLDVFSYDSDLKLLKIRFTLLYTHKKLQITYSVNDSIKLRNVGNFDW</sequence>
<keyword evidence="1" id="KW-0472">Membrane</keyword>
<keyword evidence="1" id="KW-0812">Transmembrane</keyword>
<dbReference type="RefSeq" id="WP_204702874.1">
    <property type="nucleotide sequence ID" value="NZ_JAFBDQ010000020.1"/>
</dbReference>
<organism evidence="2 3">
    <name type="scientific">Halanaerobacter jeridensis</name>
    <dbReference type="NCBI Taxonomy" id="706427"/>
    <lineage>
        <taxon>Bacteria</taxon>
        <taxon>Bacillati</taxon>
        <taxon>Bacillota</taxon>
        <taxon>Clostridia</taxon>
        <taxon>Halanaerobiales</taxon>
        <taxon>Halobacteroidaceae</taxon>
        <taxon>Halanaerobacter</taxon>
    </lineage>
</organism>
<proteinExistence type="predicted"/>
<name>A0A938XXA0_9FIRM</name>
<accession>A0A938XXA0</accession>
<protein>
    <submittedName>
        <fullName evidence="2">Type II secretory pathway pseudopilin PulG</fullName>
    </submittedName>
</protein>
<evidence type="ECO:0000313" key="3">
    <source>
        <dbReference type="Proteomes" id="UP000774000"/>
    </source>
</evidence>
<keyword evidence="1" id="KW-1133">Transmembrane helix</keyword>
<reference evidence="2" key="1">
    <citation type="submission" date="2021-01" db="EMBL/GenBank/DDBJ databases">
        <title>Genomic Encyclopedia of Type Strains, Phase IV (KMG-IV): sequencing the most valuable type-strain genomes for metagenomic binning, comparative biology and taxonomic classification.</title>
        <authorList>
            <person name="Goeker M."/>
        </authorList>
    </citation>
    <scope>NUCLEOTIDE SEQUENCE</scope>
    <source>
        <strain evidence="2">DSM 23230</strain>
    </source>
</reference>
<dbReference type="AlphaFoldDB" id="A0A938XXA0"/>
<keyword evidence="3" id="KW-1185">Reference proteome</keyword>
<comment type="caution">
    <text evidence="2">The sequence shown here is derived from an EMBL/GenBank/DDBJ whole genome shotgun (WGS) entry which is preliminary data.</text>
</comment>
<dbReference type="EMBL" id="JAFBDQ010000020">
    <property type="protein sequence ID" value="MBM7557951.1"/>
    <property type="molecule type" value="Genomic_DNA"/>
</dbReference>
<dbReference type="Proteomes" id="UP000774000">
    <property type="component" value="Unassembled WGS sequence"/>
</dbReference>
<evidence type="ECO:0000256" key="1">
    <source>
        <dbReference type="SAM" id="Phobius"/>
    </source>
</evidence>
<evidence type="ECO:0000313" key="2">
    <source>
        <dbReference type="EMBL" id="MBM7557951.1"/>
    </source>
</evidence>
<gene>
    <name evidence="2" type="ORF">JOC47_002819</name>
</gene>
<feature type="transmembrane region" description="Helical" evidence="1">
    <location>
        <begin position="20"/>
        <end position="42"/>
    </location>
</feature>